<dbReference type="HAMAP" id="MF_01915">
    <property type="entry name" value="LPS_assembly_LptC"/>
    <property type="match status" value="1"/>
</dbReference>
<evidence type="ECO:0000256" key="3">
    <source>
        <dbReference type="ARBA" id="ARBA00022692"/>
    </source>
</evidence>
<dbReference type="Pfam" id="PF06835">
    <property type="entry name" value="LptC"/>
    <property type="match status" value="1"/>
</dbReference>
<dbReference type="OrthoDB" id="6193381at2"/>
<dbReference type="GO" id="GO:0005886">
    <property type="term" value="C:plasma membrane"/>
    <property type="evidence" value="ECO:0007669"/>
    <property type="project" value="UniProtKB-SubCell"/>
</dbReference>
<dbReference type="GO" id="GO:0043165">
    <property type="term" value="P:Gram-negative-bacterium-type cell outer membrane assembly"/>
    <property type="evidence" value="ECO:0007669"/>
    <property type="project" value="UniProtKB-UniRule"/>
</dbReference>
<accession>A0A432VSR5</accession>
<dbReference type="PANTHER" id="PTHR37481">
    <property type="entry name" value="LIPOPOLYSACCHARIDE EXPORT SYSTEM PROTEIN LPTC"/>
    <property type="match status" value="1"/>
</dbReference>
<organism evidence="8 9">
    <name type="scientific">Aliidiomarina haloalkalitolerans</name>
    <dbReference type="NCBI Taxonomy" id="859059"/>
    <lineage>
        <taxon>Bacteria</taxon>
        <taxon>Pseudomonadati</taxon>
        <taxon>Pseudomonadota</taxon>
        <taxon>Gammaproteobacteria</taxon>
        <taxon>Alteromonadales</taxon>
        <taxon>Idiomarinaceae</taxon>
        <taxon>Aliidiomarina</taxon>
    </lineage>
</organism>
<dbReference type="Gene3D" id="2.60.450.10">
    <property type="entry name" value="Lipopolysaccharide (LPS) transport protein A like domain"/>
    <property type="match status" value="1"/>
</dbReference>
<evidence type="ECO:0000313" key="9">
    <source>
        <dbReference type="Proteomes" id="UP000288212"/>
    </source>
</evidence>
<reference evidence="8 9" key="1">
    <citation type="journal article" date="2011" name="Front. Microbiol.">
        <title>Genomic signatures of strain selection and enhancement in Bacillus atrophaeus var. globigii, a historical biowarfare simulant.</title>
        <authorList>
            <person name="Gibbons H.S."/>
            <person name="Broomall S.M."/>
            <person name="McNew L.A."/>
            <person name="Daligault H."/>
            <person name="Chapman C."/>
            <person name="Bruce D."/>
            <person name="Karavis M."/>
            <person name="Krepps M."/>
            <person name="McGregor P.A."/>
            <person name="Hong C."/>
            <person name="Park K.H."/>
            <person name="Akmal A."/>
            <person name="Feldman A."/>
            <person name="Lin J.S."/>
            <person name="Chang W.E."/>
            <person name="Higgs B.W."/>
            <person name="Demirev P."/>
            <person name="Lindquist J."/>
            <person name="Liem A."/>
            <person name="Fochler E."/>
            <person name="Read T.D."/>
            <person name="Tapia R."/>
            <person name="Johnson S."/>
            <person name="Bishop-Lilly K.A."/>
            <person name="Detter C."/>
            <person name="Han C."/>
            <person name="Sozhamannan S."/>
            <person name="Rosenzweig C.N."/>
            <person name="Skowronski E.W."/>
        </authorList>
    </citation>
    <scope>NUCLEOTIDE SEQUENCE [LARGE SCALE GENOMIC DNA]</scope>
    <source>
        <strain evidence="8 9">AK5</strain>
    </source>
</reference>
<comment type="similarity">
    <text evidence="6 7">Belongs to the LptC family.</text>
</comment>
<dbReference type="PANTHER" id="PTHR37481:SF1">
    <property type="entry name" value="LIPOPOLYSACCHARIDE EXPORT SYSTEM PROTEIN LPTC"/>
    <property type="match status" value="1"/>
</dbReference>
<keyword evidence="2 6" id="KW-0997">Cell inner membrane</keyword>
<dbReference type="RefSeq" id="WP_126792902.1">
    <property type="nucleotide sequence ID" value="NZ_PIPI01000005.1"/>
</dbReference>
<name>A0A432VSR5_9GAMM</name>
<evidence type="ECO:0000256" key="1">
    <source>
        <dbReference type="ARBA" id="ARBA00022475"/>
    </source>
</evidence>
<evidence type="ECO:0000313" key="8">
    <source>
        <dbReference type="EMBL" id="RUO19452.1"/>
    </source>
</evidence>
<comment type="caution">
    <text evidence="8">The sequence shown here is derived from an EMBL/GenBank/DDBJ whole genome shotgun (WGS) entry which is preliminary data.</text>
</comment>
<comment type="function">
    <text evidence="6">Involved in the assembly of lipopolysaccharide (LPS). Required for the translocation of LPS from the inner membrane to the outer membrane. Facilitates the transfer of LPS from the inner membrane to the periplasmic protein LptA. Could be a docking site for LptA.</text>
</comment>
<evidence type="ECO:0000256" key="7">
    <source>
        <dbReference type="PIRNR" id="PIRNR028513"/>
    </source>
</evidence>
<evidence type="ECO:0000256" key="2">
    <source>
        <dbReference type="ARBA" id="ARBA00022519"/>
    </source>
</evidence>
<sequence>MNRRTLILLIILALVSGGVLWYLSERESTQVTDHDDLQLIPDFTAYGLATRVFEADGRLAHQIRATRMAHYSAIRLTELEEPIYTTFLSERSVNVQETGAEWQISAQFGRFYEDERLELTDDVAIVNRSGIGYIHEIMTDNLAIDLQSGIMHTDAPVTLRGPQFYVHGIGMRIDLEAQQLEIIEHVETIYYPRNSSR</sequence>
<gene>
    <name evidence="6 8" type="primary">lptC</name>
    <name evidence="8" type="ORF">CWE06_07920</name>
</gene>
<protein>
    <recommendedName>
        <fullName evidence="6 7">Lipopolysaccharide export system protein LptC</fullName>
    </recommendedName>
</protein>
<dbReference type="NCBIfam" id="TIGR04409">
    <property type="entry name" value="LptC_YrbK"/>
    <property type="match status" value="1"/>
</dbReference>
<dbReference type="AlphaFoldDB" id="A0A432VSR5"/>
<comment type="subunit">
    <text evidence="6">Component of the lipopolysaccharide transport and assembly complex. Interacts with LptA and the LptBFG transporter complex.</text>
</comment>
<proteinExistence type="inferred from homology"/>
<dbReference type="InterPro" id="IPR026265">
    <property type="entry name" value="LptC"/>
</dbReference>
<dbReference type="Proteomes" id="UP000288212">
    <property type="component" value="Unassembled WGS sequence"/>
</dbReference>
<keyword evidence="9" id="KW-1185">Reference proteome</keyword>
<keyword evidence="4 6" id="KW-1133">Transmembrane helix</keyword>
<evidence type="ECO:0000256" key="5">
    <source>
        <dbReference type="ARBA" id="ARBA00023136"/>
    </source>
</evidence>
<dbReference type="InterPro" id="IPR010664">
    <property type="entry name" value="LipoPS_assembly_LptC-rel"/>
</dbReference>
<dbReference type="InterPro" id="IPR052363">
    <property type="entry name" value="LPS_export_LptC"/>
</dbReference>
<dbReference type="GO" id="GO:0030288">
    <property type="term" value="C:outer membrane-bounded periplasmic space"/>
    <property type="evidence" value="ECO:0007669"/>
    <property type="project" value="TreeGrafter"/>
</dbReference>
<comment type="function">
    <text evidence="7">Required for the translocation of lipopolysaccharide (LPS) from the inner membrane to the outer membrane.</text>
</comment>
<keyword evidence="1 6" id="KW-1003">Cell membrane</keyword>
<dbReference type="GO" id="GO:0015221">
    <property type="term" value="F:lipopolysaccharide transmembrane transporter activity"/>
    <property type="evidence" value="ECO:0007669"/>
    <property type="project" value="InterPro"/>
</dbReference>
<evidence type="ECO:0000256" key="6">
    <source>
        <dbReference type="HAMAP-Rule" id="MF_01915"/>
    </source>
</evidence>
<dbReference type="PIRSF" id="PIRSF028513">
    <property type="entry name" value="LptC"/>
    <property type="match status" value="1"/>
</dbReference>
<evidence type="ECO:0000256" key="4">
    <source>
        <dbReference type="ARBA" id="ARBA00022989"/>
    </source>
</evidence>
<dbReference type="GO" id="GO:0017089">
    <property type="term" value="F:glycolipid transfer activity"/>
    <property type="evidence" value="ECO:0007669"/>
    <property type="project" value="TreeGrafter"/>
</dbReference>
<comment type="subcellular location">
    <subcellularLocation>
        <location evidence="6">Cell inner membrane</location>
        <topology evidence="6">Single-pass membrane protein</topology>
    </subcellularLocation>
</comment>
<dbReference type="EMBL" id="PIPI01000005">
    <property type="protein sequence ID" value="RUO19452.1"/>
    <property type="molecule type" value="Genomic_DNA"/>
</dbReference>
<keyword evidence="3 6" id="KW-0812">Transmembrane</keyword>
<keyword evidence="5 6" id="KW-0472">Membrane</keyword>